<dbReference type="CDD" id="cd01392">
    <property type="entry name" value="HTH_LacI"/>
    <property type="match status" value="1"/>
</dbReference>
<evidence type="ECO:0000259" key="5">
    <source>
        <dbReference type="PROSITE" id="PS50943"/>
    </source>
</evidence>
<keyword evidence="2 6" id="KW-0238">DNA-binding</keyword>
<dbReference type="CDD" id="cd06267">
    <property type="entry name" value="PBP1_LacI_sugar_binding-like"/>
    <property type="match status" value="1"/>
</dbReference>
<keyword evidence="7" id="KW-1185">Reference proteome</keyword>
<sequence>MATIQEVASAAGVSVGTVSRYLNGYQLKPANEERIERAIAALDYHPNSLARSLRRQRSCTVGLLVNNMLNHFATSVVASIEREMELHDYTIMLSGFRNDHHVFAEKLRLLLDRQIDGLIVFETDEGWDELRLLDEVQIPLVFVGSPVRCPRADQVLVNDQPSAERVMAEMIACGHDRPGIICGPQREHVARERLNGCLAAIDAAGLPRRQATVIEGGYSRQCGYEAMNALLVAGVDAVFCCNYGTGQGALQAVSERGLRVGEDLSYASFDYFDLSPLFYPRITTICPPSQKIGTYAARHVLELIDHETLGTGRRETFADQILWQPSIIGLDRSLWGTAESLDVRDA</sequence>
<dbReference type="RefSeq" id="WP_283713380.1">
    <property type="nucleotide sequence ID" value="NZ_JASJEW010000003.1"/>
</dbReference>
<dbReference type="PANTHER" id="PTHR30146:SF109">
    <property type="entry name" value="HTH-TYPE TRANSCRIPTIONAL REGULATOR GALS"/>
    <property type="match status" value="1"/>
</dbReference>
<dbReference type="PROSITE" id="PS50943">
    <property type="entry name" value="HTH_CROC1"/>
    <property type="match status" value="1"/>
</dbReference>
<keyword evidence="3" id="KW-0804">Transcription</keyword>
<dbReference type="GO" id="GO:0003677">
    <property type="term" value="F:DNA binding"/>
    <property type="evidence" value="ECO:0007669"/>
    <property type="project" value="UniProtKB-KW"/>
</dbReference>
<comment type="caution">
    <text evidence="6">The sequence shown here is derived from an EMBL/GenBank/DDBJ whole genome shotgun (WGS) entry which is preliminary data.</text>
</comment>
<dbReference type="PROSITE" id="PS50932">
    <property type="entry name" value="HTH_LACI_2"/>
    <property type="match status" value="1"/>
</dbReference>
<evidence type="ECO:0000313" key="7">
    <source>
        <dbReference type="Proteomes" id="UP001431693"/>
    </source>
</evidence>
<evidence type="ECO:0000256" key="2">
    <source>
        <dbReference type="ARBA" id="ARBA00023125"/>
    </source>
</evidence>
<evidence type="ECO:0000313" key="6">
    <source>
        <dbReference type="EMBL" id="MDJ1130218.1"/>
    </source>
</evidence>
<protein>
    <submittedName>
        <fullName evidence="6">LacI family DNA-binding transcriptional regulator</fullName>
    </submittedName>
</protein>
<reference evidence="6" key="1">
    <citation type="submission" date="2023-05" db="EMBL/GenBank/DDBJ databases">
        <title>[olsenella] sp. nov., isolated from a pig farm feces dump.</title>
        <authorList>
            <person name="Chang Y.-H."/>
        </authorList>
    </citation>
    <scope>NUCLEOTIDE SEQUENCE</scope>
    <source>
        <strain evidence="6">YH-ols2217</strain>
    </source>
</reference>
<dbReference type="SUPFAM" id="SSF47413">
    <property type="entry name" value="lambda repressor-like DNA-binding domains"/>
    <property type="match status" value="1"/>
</dbReference>
<dbReference type="Gene3D" id="1.10.260.40">
    <property type="entry name" value="lambda repressor-like DNA-binding domains"/>
    <property type="match status" value="1"/>
</dbReference>
<dbReference type="SMART" id="SM00354">
    <property type="entry name" value="HTH_LACI"/>
    <property type="match status" value="1"/>
</dbReference>
<gene>
    <name evidence="6" type="ORF">QJ043_09035</name>
</gene>
<dbReference type="InterPro" id="IPR028082">
    <property type="entry name" value="Peripla_BP_I"/>
</dbReference>
<dbReference type="InterPro" id="IPR001387">
    <property type="entry name" value="Cro/C1-type_HTH"/>
</dbReference>
<accession>A0ABT6ZMD9</accession>
<dbReference type="PROSITE" id="PS00356">
    <property type="entry name" value="HTH_LACI_1"/>
    <property type="match status" value="1"/>
</dbReference>
<organism evidence="6 7">
    <name type="scientific">Kribbibacterium absianum</name>
    <dbReference type="NCBI Taxonomy" id="3044210"/>
    <lineage>
        <taxon>Bacteria</taxon>
        <taxon>Bacillati</taxon>
        <taxon>Actinomycetota</taxon>
        <taxon>Coriobacteriia</taxon>
        <taxon>Coriobacteriales</taxon>
        <taxon>Kribbibacteriaceae</taxon>
        <taxon>Kribbibacterium</taxon>
    </lineage>
</organism>
<evidence type="ECO:0000259" key="4">
    <source>
        <dbReference type="PROSITE" id="PS50932"/>
    </source>
</evidence>
<dbReference type="Pfam" id="PF00532">
    <property type="entry name" value="Peripla_BP_1"/>
    <property type="match status" value="1"/>
</dbReference>
<feature type="domain" description="HTH lacI-type" evidence="4">
    <location>
        <begin position="2"/>
        <end position="55"/>
    </location>
</feature>
<dbReference type="PANTHER" id="PTHR30146">
    <property type="entry name" value="LACI-RELATED TRANSCRIPTIONAL REPRESSOR"/>
    <property type="match status" value="1"/>
</dbReference>
<dbReference type="EMBL" id="JASJEX010000004">
    <property type="protein sequence ID" value="MDJ1130218.1"/>
    <property type="molecule type" value="Genomic_DNA"/>
</dbReference>
<feature type="domain" description="HTH cro/C1-type" evidence="5">
    <location>
        <begin position="3"/>
        <end position="49"/>
    </location>
</feature>
<dbReference type="Gene3D" id="3.40.50.2300">
    <property type="match status" value="2"/>
</dbReference>
<proteinExistence type="predicted"/>
<evidence type="ECO:0000256" key="1">
    <source>
        <dbReference type="ARBA" id="ARBA00023015"/>
    </source>
</evidence>
<dbReference type="InterPro" id="IPR010982">
    <property type="entry name" value="Lambda_DNA-bd_dom_sf"/>
</dbReference>
<dbReference type="Proteomes" id="UP001431693">
    <property type="component" value="Unassembled WGS sequence"/>
</dbReference>
<dbReference type="InterPro" id="IPR000843">
    <property type="entry name" value="HTH_LacI"/>
</dbReference>
<name>A0ABT6ZMD9_9ACTN</name>
<dbReference type="Pfam" id="PF00356">
    <property type="entry name" value="LacI"/>
    <property type="match status" value="1"/>
</dbReference>
<evidence type="ECO:0000256" key="3">
    <source>
        <dbReference type="ARBA" id="ARBA00023163"/>
    </source>
</evidence>
<keyword evidence="1" id="KW-0805">Transcription regulation</keyword>
<dbReference type="InterPro" id="IPR001761">
    <property type="entry name" value="Peripla_BP/Lac1_sug-bd_dom"/>
</dbReference>
<dbReference type="SUPFAM" id="SSF53822">
    <property type="entry name" value="Periplasmic binding protein-like I"/>
    <property type="match status" value="1"/>
</dbReference>